<evidence type="ECO:0000313" key="1">
    <source>
        <dbReference type="EMBL" id="KAF2245490.1"/>
    </source>
</evidence>
<evidence type="ECO:0000313" key="2">
    <source>
        <dbReference type="Proteomes" id="UP000800094"/>
    </source>
</evidence>
<keyword evidence="2" id="KW-1185">Reference proteome</keyword>
<accession>A0A6A6I7K0</accession>
<dbReference type="RefSeq" id="XP_033680494.1">
    <property type="nucleotide sequence ID" value="XM_033836229.1"/>
</dbReference>
<gene>
    <name evidence="1" type="ORF">BU26DRAFT_69815</name>
</gene>
<reference evidence="1" key="1">
    <citation type="journal article" date="2020" name="Stud. Mycol.">
        <title>101 Dothideomycetes genomes: a test case for predicting lifestyles and emergence of pathogens.</title>
        <authorList>
            <person name="Haridas S."/>
            <person name="Albert R."/>
            <person name="Binder M."/>
            <person name="Bloem J."/>
            <person name="Labutti K."/>
            <person name="Salamov A."/>
            <person name="Andreopoulos B."/>
            <person name="Baker S."/>
            <person name="Barry K."/>
            <person name="Bills G."/>
            <person name="Bluhm B."/>
            <person name="Cannon C."/>
            <person name="Castanera R."/>
            <person name="Culley D."/>
            <person name="Daum C."/>
            <person name="Ezra D."/>
            <person name="Gonzalez J."/>
            <person name="Henrissat B."/>
            <person name="Kuo A."/>
            <person name="Liang C."/>
            <person name="Lipzen A."/>
            <person name="Lutzoni F."/>
            <person name="Magnuson J."/>
            <person name="Mondo S."/>
            <person name="Nolan M."/>
            <person name="Ohm R."/>
            <person name="Pangilinan J."/>
            <person name="Park H.-J."/>
            <person name="Ramirez L."/>
            <person name="Alfaro M."/>
            <person name="Sun H."/>
            <person name="Tritt A."/>
            <person name="Yoshinaga Y."/>
            <person name="Zwiers L.-H."/>
            <person name="Turgeon B."/>
            <person name="Goodwin S."/>
            <person name="Spatafora J."/>
            <person name="Crous P."/>
            <person name="Grigoriev I."/>
        </authorList>
    </citation>
    <scope>NUCLEOTIDE SEQUENCE</scope>
    <source>
        <strain evidence="1">CBS 122368</strain>
    </source>
</reference>
<protein>
    <submittedName>
        <fullName evidence="1">Uncharacterized protein</fullName>
    </submittedName>
</protein>
<dbReference type="EMBL" id="ML987200">
    <property type="protein sequence ID" value="KAF2245490.1"/>
    <property type="molecule type" value="Genomic_DNA"/>
</dbReference>
<proteinExistence type="predicted"/>
<dbReference type="AlphaFoldDB" id="A0A6A6I7K0"/>
<dbReference type="Proteomes" id="UP000800094">
    <property type="component" value="Unassembled WGS sequence"/>
</dbReference>
<dbReference type="GeneID" id="54589559"/>
<organism evidence="1 2">
    <name type="scientific">Trematosphaeria pertusa</name>
    <dbReference type="NCBI Taxonomy" id="390896"/>
    <lineage>
        <taxon>Eukaryota</taxon>
        <taxon>Fungi</taxon>
        <taxon>Dikarya</taxon>
        <taxon>Ascomycota</taxon>
        <taxon>Pezizomycotina</taxon>
        <taxon>Dothideomycetes</taxon>
        <taxon>Pleosporomycetidae</taxon>
        <taxon>Pleosporales</taxon>
        <taxon>Massarineae</taxon>
        <taxon>Trematosphaeriaceae</taxon>
        <taxon>Trematosphaeria</taxon>
    </lineage>
</organism>
<name>A0A6A6I7K0_9PLEO</name>
<sequence>MLCCADAMRCDATRTARSSLRRPVPFGKQNPTHRTDFLFAQYLKKPRPITLQTFPASASAPAFHKNLPGTRRHWYVPQHLKRAARYRQIHCVQSSSKCDRFKIPTLPQTSVCWCQQSILKSPQLLPAARRRAKAGHVSRRRKESARVVVQL</sequence>